<comment type="cofactor">
    <cofactor evidence="1">
        <name>FMN</name>
        <dbReference type="ChEBI" id="CHEBI:58210"/>
    </cofactor>
</comment>
<comment type="similarity">
    <text evidence="5">Belongs to the FMN-dependent alpha-hydroxy acid dehydrogenase family.</text>
</comment>
<gene>
    <name evidence="7" type="ORF">WKW79_08125</name>
</gene>
<dbReference type="CDD" id="cd02809">
    <property type="entry name" value="alpha_hydroxyacid_oxid_FMN"/>
    <property type="match status" value="1"/>
</dbReference>
<dbReference type="SUPFAM" id="SSF51395">
    <property type="entry name" value="FMN-linked oxidoreductases"/>
    <property type="match status" value="1"/>
</dbReference>
<evidence type="ECO:0000256" key="3">
    <source>
        <dbReference type="ARBA" id="ARBA00022643"/>
    </source>
</evidence>
<dbReference type="EC" id="1.-.-.-" evidence="7"/>
<dbReference type="PROSITE" id="PS51349">
    <property type="entry name" value="FMN_HYDROXY_ACID_DH_2"/>
    <property type="match status" value="1"/>
</dbReference>
<reference evidence="7 8" key="1">
    <citation type="submission" date="2024-03" db="EMBL/GenBank/DDBJ databases">
        <title>Novel species of the genus Variovorax.</title>
        <authorList>
            <person name="Liu Q."/>
            <person name="Xin Y.-H."/>
        </authorList>
    </citation>
    <scope>NUCLEOTIDE SEQUENCE [LARGE SCALE GENOMIC DNA]</scope>
    <source>
        <strain evidence="7 8">KACC 18901</strain>
    </source>
</reference>
<evidence type="ECO:0000259" key="6">
    <source>
        <dbReference type="PROSITE" id="PS51349"/>
    </source>
</evidence>
<name>A0ABU8X403_9BURK</name>
<dbReference type="RefSeq" id="WP_340334588.1">
    <property type="nucleotide sequence ID" value="NZ_JBBKZS010000002.1"/>
</dbReference>
<evidence type="ECO:0000256" key="1">
    <source>
        <dbReference type="ARBA" id="ARBA00001917"/>
    </source>
</evidence>
<sequence>MNVDRAVNLEDLRLMARRKLPRIAFDFIDGGVDDEDCMRRNREAFRRYQLVPRYLVDVSRRDQSTELLGRRYASPFGISPTGLAGLFYPGADELLAQAAKVANIPFLLSSASNASIEVVAKLAPDHVWFQIYGTRDERINTDLVKRARDVGVSTLVVSVDVPVNSNRERNRRNGFSRPFRMTPPVVLEALGHPAWVLRYLRTGGIPMMSNWTPYGHAGASAAEVADLYGTLTPAPMIKWQTLERIRAEWKGPLVVKGLLHPEDARQAAAMGVDALIVSNHGGRQLDAAPSPLEMLPAIRAAVGDKVELMLDSGVRRGSDIVIARCLGARFTTFGRPTLFGAAAGGARGIARALQIVRNEIDMVMAQIGCSSFDALDERYLRTEGAGPEWGSELNRAAVEQHIPTIRRQQR</sequence>
<dbReference type="InterPro" id="IPR013785">
    <property type="entry name" value="Aldolase_TIM"/>
</dbReference>
<protein>
    <submittedName>
        <fullName evidence="7">Alpha-hydroxy acid oxidase</fullName>
        <ecNumber evidence="7">1.-.-.-</ecNumber>
    </submittedName>
</protein>
<dbReference type="InterPro" id="IPR037396">
    <property type="entry name" value="FMN_HAD"/>
</dbReference>
<dbReference type="InterPro" id="IPR012133">
    <property type="entry name" value="Alpha-hydoxy_acid_DH_FMN"/>
</dbReference>
<evidence type="ECO:0000313" key="8">
    <source>
        <dbReference type="Proteomes" id="UP001367030"/>
    </source>
</evidence>
<dbReference type="InterPro" id="IPR000262">
    <property type="entry name" value="FMN-dep_DH"/>
</dbReference>
<dbReference type="PANTHER" id="PTHR10578">
    <property type="entry name" value="S -2-HYDROXY-ACID OXIDASE-RELATED"/>
    <property type="match status" value="1"/>
</dbReference>
<evidence type="ECO:0000256" key="5">
    <source>
        <dbReference type="ARBA" id="ARBA00024042"/>
    </source>
</evidence>
<dbReference type="GO" id="GO:0016491">
    <property type="term" value="F:oxidoreductase activity"/>
    <property type="evidence" value="ECO:0007669"/>
    <property type="project" value="UniProtKB-KW"/>
</dbReference>
<feature type="domain" description="FMN hydroxy acid dehydrogenase" evidence="6">
    <location>
        <begin position="1"/>
        <end position="385"/>
    </location>
</feature>
<keyword evidence="8" id="KW-1185">Reference proteome</keyword>
<dbReference type="Gene3D" id="3.20.20.70">
    <property type="entry name" value="Aldolase class I"/>
    <property type="match status" value="1"/>
</dbReference>
<evidence type="ECO:0000256" key="4">
    <source>
        <dbReference type="ARBA" id="ARBA00023002"/>
    </source>
</evidence>
<comment type="caution">
    <text evidence="7">The sequence shown here is derived from an EMBL/GenBank/DDBJ whole genome shotgun (WGS) entry which is preliminary data.</text>
</comment>
<dbReference type="Pfam" id="PF01070">
    <property type="entry name" value="FMN_dh"/>
    <property type="match status" value="1"/>
</dbReference>
<proteinExistence type="inferred from homology"/>
<accession>A0ABU8X403</accession>
<dbReference type="PANTHER" id="PTHR10578:SF107">
    <property type="entry name" value="2-HYDROXYACID OXIDASE 1"/>
    <property type="match status" value="1"/>
</dbReference>
<dbReference type="EMBL" id="JBBKZS010000002">
    <property type="protein sequence ID" value="MEJ8854531.1"/>
    <property type="molecule type" value="Genomic_DNA"/>
</dbReference>
<keyword evidence="3" id="KW-0288">FMN</keyword>
<keyword evidence="2" id="KW-0285">Flavoprotein</keyword>
<organism evidence="7 8">
    <name type="scientific">Variovorax robiniae</name>
    <dbReference type="NCBI Taxonomy" id="1836199"/>
    <lineage>
        <taxon>Bacteria</taxon>
        <taxon>Pseudomonadati</taxon>
        <taxon>Pseudomonadota</taxon>
        <taxon>Betaproteobacteria</taxon>
        <taxon>Burkholderiales</taxon>
        <taxon>Comamonadaceae</taxon>
        <taxon>Variovorax</taxon>
    </lineage>
</organism>
<evidence type="ECO:0000256" key="2">
    <source>
        <dbReference type="ARBA" id="ARBA00022630"/>
    </source>
</evidence>
<evidence type="ECO:0000313" key="7">
    <source>
        <dbReference type="EMBL" id="MEJ8854531.1"/>
    </source>
</evidence>
<dbReference type="InterPro" id="IPR008259">
    <property type="entry name" value="FMN_hydac_DH_AS"/>
</dbReference>
<dbReference type="PROSITE" id="PS00557">
    <property type="entry name" value="FMN_HYDROXY_ACID_DH_1"/>
    <property type="match status" value="1"/>
</dbReference>
<keyword evidence="4 7" id="KW-0560">Oxidoreductase</keyword>
<dbReference type="PIRSF" id="PIRSF000138">
    <property type="entry name" value="Al-hdrx_acd_dh"/>
    <property type="match status" value="1"/>
</dbReference>
<dbReference type="Proteomes" id="UP001367030">
    <property type="component" value="Unassembled WGS sequence"/>
</dbReference>